<dbReference type="PRINTS" id="PR00111">
    <property type="entry name" value="ABHYDROLASE"/>
</dbReference>
<evidence type="ECO:0000259" key="1">
    <source>
        <dbReference type="Pfam" id="PF00561"/>
    </source>
</evidence>
<protein>
    <submittedName>
        <fullName evidence="2">Pimeloyl-ACP methyl ester carboxylesterase</fullName>
    </submittedName>
</protein>
<dbReference type="InterPro" id="IPR050266">
    <property type="entry name" value="AB_hydrolase_sf"/>
</dbReference>
<dbReference type="Proteomes" id="UP000248806">
    <property type="component" value="Unassembled WGS sequence"/>
</dbReference>
<keyword evidence="3" id="KW-1185">Reference proteome</keyword>
<dbReference type="AlphaFoldDB" id="A0A326U0Y3"/>
<proteinExistence type="predicted"/>
<dbReference type="OrthoDB" id="9805423at2"/>
<gene>
    <name evidence="2" type="ORF">EI42_04931</name>
</gene>
<dbReference type="GO" id="GO:0003824">
    <property type="term" value="F:catalytic activity"/>
    <property type="evidence" value="ECO:0007669"/>
    <property type="project" value="InterPro"/>
</dbReference>
<organism evidence="2 3">
    <name type="scientific">Thermosporothrix hazakensis</name>
    <dbReference type="NCBI Taxonomy" id="644383"/>
    <lineage>
        <taxon>Bacteria</taxon>
        <taxon>Bacillati</taxon>
        <taxon>Chloroflexota</taxon>
        <taxon>Ktedonobacteria</taxon>
        <taxon>Ktedonobacterales</taxon>
        <taxon>Thermosporotrichaceae</taxon>
        <taxon>Thermosporothrix</taxon>
    </lineage>
</organism>
<comment type="caution">
    <text evidence="2">The sequence shown here is derived from an EMBL/GenBank/DDBJ whole genome shotgun (WGS) entry which is preliminary data.</text>
</comment>
<evidence type="ECO:0000313" key="3">
    <source>
        <dbReference type="Proteomes" id="UP000248806"/>
    </source>
</evidence>
<dbReference type="PANTHER" id="PTHR43798">
    <property type="entry name" value="MONOACYLGLYCEROL LIPASE"/>
    <property type="match status" value="1"/>
</dbReference>
<reference evidence="2 3" key="1">
    <citation type="submission" date="2018-06" db="EMBL/GenBank/DDBJ databases">
        <title>Genomic Encyclopedia of Archaeal and Bacterial Type Strains, Phase II (KMG-II): from individual species to whole genera.</title>
        <authorList>
            <person name="Goeker M."/>
        </authorList>
    </citation>
    <scope>NUCLEOTIDE SEQUENCE [LARGE SCALE GENOMIC DNA]</scope>
    <source>
        <strain evidence="2 3">ATCC BAA-1881</strain>
    </source>
</reference>
<sequence>MQRNTHRCSGFAEVNGTRLYFEMAGKGRPLVLLHGHFLNHTLWNMHFDVLAQHYRVLRFDLRGFGQSAPYLTEPRPFFWHEDLWHLLHYFELKPASLIGFSLGGKVALDFALSQPDMVESLVLVSTGVSGFHIKERTRGKPLEDAFHSIEQALEQEDLERAADLCLRTWTIGPHRTEEQVSARVRNFIRRGTLHQWMNQSHKVLQPLEPAPPAFERLEEVQAPTLILAGTQDVPASVELAEILRKRIRRARRVLIPDAAHHLILEHPELFNRIVLDFLATYR</sequence>
<dbReference type="InterPro" id="IPR029058">
    <property type="entry name" value="AB_hydrolase_fold"/>
</dbReference>
<feature type="domain" description="AB hydrolase-1" evidence="1">
    <location>
        <begin position="29"/>
        <end position="267"/>
    </location>
</feature>
<dbReference type="EMBL" id="QKUF01000025">
    <property type="protein sequence ID" value="PZW23548.1"/>
    <property type="molecule type" value="Genomic_DNA"/>
</dbReference>
<evidence type="ECO:0000313" key="2">
    <source>
        <dbReference type="EMBL" id="PZW23548.1"/>
    </source>
</evidence>
<dbReference type="RefSeq" id="WP_111325225.1">
    <property type="nucleotide sequence ID" value="NZ_BIFX01000003.1"/>
</dbReference>
<dbReference type="SUPFAM" id="SSF53474">
    <property type="entry name" value="alpha/beta-Hydrolases"/>
    <property type="match status" value="1"/>
</dbReference>
<accession>A0A326U0Y3</accession>
<dbReference type="InterPro" id="IPR000073">
    <property type="entry name" value="AB_hydrolase_1"/>
</dbReference>
<name>A0A326U0Y3_THEHA</name>
<dbReference type="Pfam" id="PF00561">
    <property type="entry name" value="Abhydrolase_1"/>
    <property type="match status" value="1"/>
</dbReference>
<dbReference type="Gene3D" id="3.40.50.1820">
    <property type="entry name" value="alpha/beta hydrolase"/>
    <property type="match status" value="1"/>
</dbReference>
<dbReference type="InterPro" id="IPR000639">
    <property type="entry name" value="Epox_hydrolase-like"/>
</dbReference>
<dbReference type="PRINTS" id="PR00412">
    <property type="entry name" value="EPOXHYDRLASE"/>
</dbReference>